<protein>
    <submittedName>
        <fullName evidence="1">Uncharacterized protein</fullName>
    </submittedName>
</protein>
<dbReference type="AlphaFoldDB" id="A0A023B6T1"/>
<evidence type="ECO:0000313" key="1">
    <source>
        <dbReference type="EMBL" id="EZG66801.1"/>
    </source>
</evidence>
<proteinExistence type="predicted"/>
<organism evidence="1 2">
    <name type="scientific">Gregarina niphandrodes</name>
    <name type="common">Septate eugregarine</name>
    <dbReference type="NCBI Taxonomy" id="110365"/>
    <lineage>
        <taxon>Eukaryota</taxon>
        <taxon>Sar</taxon>
        <taxon>Alveolata</taxon>
        <taxon>Apicomplexa</taxon>
        <taxon>Conoidasida</taxon>
        <taxon>Gregarinasina</taxon>
        <taxon>Eugregarinorida</taxon>
        <taxon>Gregarinidae</taxon>
        <taxon>Gregarina</taxon>
    </lineage>
</organism>
<evidence type="ECO:0000313" key="2">
    <source>
        <dbReference type="Proteomes" id="UP000019763"/>
    </source>
</evidence>
<name>A0A023B6T1_GRENI</name>
<comment type="caution">
    <text evidence="1">The sequence shown here is derived from an EMBL/GenBank/DDBJ whole genome shotgun (WGS) entry which is preliminary data.</text>
</comment>
<keyword evidence="2" id="KW-1185">Reference proteome</keyword>
<gene>
    <name evidence="1" type="ORF">GNI_075580</name>
</gene>
<dbReference type="GeneID" id="22912769"/>
<dbReference type="RefSeq" id="XP_011130483.1">
    <property type="nucleotide sequence ID" value="XM_011132181.1"/>
</dbReference>
<accession>A0A023B6T1</accession>
<dbReference type="VEuPathDB" id="CryptoDB:GNI_075580"/>
<dbReference type="EMBL" id="AFNH02000565">
    <property type="protein sequence ID" value="EZG66801.1"/>
    <property type="molecule type" value="Genomic_DNA"/>
</dbReference>
<reference evidence="1" key="1">
    <citation type="submission" date="2013-12" db="EMBL/GenBank/DDBJ databases">
        <authorList>
            <person name="Omoto C.K."/>
            <person name="Sibley D."/>
            <person name="Venepally P."/>
            <person name="Hadjithomas M."/>
            <person name="Karamycheva S."/>
            <person name="Brunk B."/>
            <person name="Roos D."/>
            <person name="Caler E."/>
            <person name="Lorenzi H."/>
        </authorList>
    </citation>
    <scope>NUCLEOTIDE SEQUENCE</scope>
</reference>
<sequence length="259" mass="29324">MTNYMTVFIRFKNYYKEIRQVCSVPLAVLVDEGIVEWSPLRESYSKALSGSGCETESGLVVPSHVAQLVYLLRVPRTVRHSGEAFPSSDELYAFVENVKNGEPMLEPPSGNVMMVSLGVLLRSFGPILGKDSWHHLNEYLNEEYEPTYEVLLEVAYNLMNPVQTFLFNGVLCWAGQWLLSAPAFPDYAAPEDLLAQFVAPVLTRPLTEPTRADAPLIQFVLQCTRDTLQNIDTVISTWQEYQTDNQDETNNGQEEYVEE</sequence>
<dbReference type="Proteomes" id="UP000019763">
    <property type="component" value="Unassembled WGS sequence"/>
</dbReference>